<gene>
    <name evidence="1" type="primary">BDF1</name>
    <name evidence="1" type="ORF">H4R21_002495</name>
</gene>
<feature type="non-terminal residue" evidence="1">
    <location>
        <position position="102"/>
    </location>
</feature>
<evidence type="ECO:0000313" key="1">
    <source>
        <dbReference type="EMBL" id="KAJ2802235.1"/>
    </source>
</evidence>
<dbReference type="EMBL" id="JANBUN010000648">
    <property type="protein sequence ID" value="KAJ2802235.1"/>
    <property type="molecule type" value="Genomic_DNA"/>
</dbReference>
<dbReference type="Proteomes" id="UP001140087">
    <property type="component" value="Unassembled WGS sequence"/>
</dbReference>
<proteinExistence type="predicted"/>
<protein>
    <submittedName>
        <fullName evidence="1">Transcription initiation at TATA-containing promoter protein</fullName>
    </submittedName>
</protein>
<evidence type="ECO:0000313" key="2">
    <source>
        <dbReference type="Proteomes" id="UP001140087"/>
    </source>
</evidence>
<organism evidence="1 2">
    <name type="scientific">Coemansia helicoidea</name>
    <dbReference type="NCBI Taxonomy" id="1286919"/>
    <lineage>
        <taxon>Eukaryota</taxon>
        <taxon>Fungi</taxon>
        <taxon>Fungi incertae sedis</taxon>
        <taxon>Zoopagomycota</taxon>
        <taxon>Kickxellomycotina</taxon>
        <taxon>Kickxellomycetes</taxon>
        <taxon>Kickxellales</taxon>
        <taxon>Kickxellaceae</taxon>
        <taxon>Coemansia</taxon>
    </lineage>
</organism>
<reference evidence="1" key="1">
    <citation type="submission" date="2022-07" db="EMBL/GenBank/DDBJ databases">
        <title>Phylogenomic reconstructions and comparative analyses of Kickxellomycotina fungi.</title>
        <authorList>
            <person name="Reynolds N.K."/>
            <person name="Stajich J.E."/>
            <person name="Barry K."/>
            <person name="Grigoriev I.V."/>
            <person name="Crous P."/>
            <person name="Smith M.E."/>
        </authorList>
    </citation>
    <scope>NUCLEOTIDE SEQUENCE</scope>
    <source>
        <strain evidence="1">BCRC 34780</strain>
    </source>
</reference>
<accession>A0ACC1L7W8</accession>
<sequence length="102" mass="10855">MAGTKRRRTSAAAGAQPAEPAQPEPAHPERPPAGDSFLITAGTYERILYGIEARFAGSQLVLSPQFIFPSHIGCIKAVAAGGRYLASGSTDEIVKVYDLKKR</sequence>
<keyword evidence="2" id="KW-1185">Reference proteome</keyword>
<name>A0ACC1L7W8_9FUNG</name>
<comment type="caution">
    <text evidence="1">The sequence shown here is derived from an EMBL/GenBank/DDBJ whole genome shotgun (WGS) entry which is preliminary data.</text>
</comment>